<proteinExistence type="predicted"/>
<dbReference type="PANTHER" id="PTHR36573">
    <property type="entry name" value="INTERMEMBRANE PHOSPHOLIPID TRANSPORT SYSTEM BINDING PROTEIN MLAC"/>
    <property type="match status" value="1"/>
</dbReference>
<comment type="caution">
    <text evidence="1">The sequence shown here is derived from an EMBL/GenBank/DDBJ whole genome shotgun (WGS) entry which is preliminary data.</text>
</comment>
<dbReference type="InterPro" id="IPR008869">
    <property type="entry name" value="MlaC/ttg2D"/>
</dbReference>
<organism evidence="1 2">
    <name type="scientific">Pelagicoccus mobilis</name>
    <dbReference type="NCBI Taxonomy" id="415221"/>
    <lineage>
        <taxon>Bacteria</taxon>
        <taxon>Pseudomonadati</taxon>
        <taxon>Verrucomicrobiota</taxon>
        <taxon>Opitutia</taxon>
        <taxon>Puniceicoccales</taxon>
        <taxon>Pelagicoccaceae</taxon>
        <taxon>Pelagicoccus</taxon>
    </lineage>
</organism>
<dbReference type="Proteomes" id="UP000617628">
    <property type="component" value="Unassembled WGS sequence"/>
</dbReference>
<dbReference type="PANTHER" id="PTHR36573:SF1">
    <property type="entry name" value="INTERMEMBRANE PHOSPHOLIPID TRANSPORT SYSTEM BINDING PROTEIN MLAC"/>
    <property type="match status" value="1"/>
</dbReference>
<sequence>MRPLFTSPLLYLFCTFAMNTLALSGERIPAKTFLENELEILVETIQSDSLTPDAKQALTEKQIRQHLALGHMTAQSLGPEATRFNLMEFADFAREFEQHLIHYYLNRIADFEGDGIDILDSVKDPKTGYVVVTTLGRTRNAARNLGTRAQVNYTLRETDSAWQIISIQIDDVDITQNFRSQFSSVLQQKSAQQVIKQIRKSNQRKSKDNPFK</sequence>
<reference evidence="1" key="1">
    <citation type="submission" date="2021-01" db="EMBL/GenBank/DDBJ databases">
        <title>Modified the classification status of verrucomicrobia.</title>
        <authorList>
            <person name="Feng X."/>
        </authorList>
    </citation>
    <scope>NUCLEOTIDE SEQUENCE</scope>
    <source>
        <strain evidence="1">KCTC 13126</strain>
    </source>
</reference>
<dbReference type="Pfam" id="PF05494">
    <property type="entry name" value="MlaC"/>
    <property type="match status" value="1"/>
</dbReference>
<dbReference type="EMBL" id="JAENIL010000020">
    <property type="protein sequence ID" value="MBK1877613.1"/>
    <property type="molecule type" value="Genomic_DNA"/>
</dbReference>
<keyword evidence="2" id="KW-1185">Reference proteome</keyword>
<dbReference type="AlphaFoldDB" id="A0A934VRH0"/>
<evidence type="ECO:0000313" key="2">
    <source>
        <dbReference type="Proteomes" id="UP000617628"/>
    </source>
</evidence>
<evidence type="ECO:0000313" key="1">
    <source>
        <dbReference type="EMBL" id="MBK1877613.1"/>
    </source>
</evidence>
<dbReference type="RefSeq" id="WP_200355827.1">
    <property type="nucleotide sequence ID" value="NZ_JAENIL010000020.1"/>
</dbReference>
<accession>A0A934VRH0</accession>
<protein>
    <submittedName>
        <fullName evidence="1">ABC transporter substrate-binding protein</fullName>
    </submittedName>
</protein>
<dbReference type="InterPro" id="IPR042245">
    <property type="entry name" value="Tgt2/MlaC_sf"/>
</dbReference>
<name>A0A934VRH0_9BACT</name>
<gene>
    <name evidence="1" type="ORF">JIN87_12115</name>
</gene>
<dbReference type="Gene3D" id="3.10.450.710">
    <property type="entry name" value="Tgt2/MlaC"/>
    <property type="match status" value="1"/>
</dbReference>